<accession>A0ABW0K9J1</accession>
<dbReference type="InterPro" id="IPR050491">
    <property type="entry name" value="AmpC-like"/>
</dbReference>
<dbReference type="EMBL" id="JBHSMJ010000022">
    <property type="protein sequence ID" value="MFC5449914.1"/>
    <property type="molecule type" value="Genomic_DNA"/>
</dbReference>
<dbReference type="Pfam" id="PF00144">
    <property type="entry name" value="Beta-lactamase"/>
    <property type="match status" value="1"/>
</dbReference>
<dbReference type="InterPro" id="IPR012338">
    <property type="entry name" value="Beta-lactam/transpept-like"/>
</dbReference>
<name>A0ABW0K9J1_9BACL</name>
<proteinExistence type="predicted"/>
<comment type="caution">
    <text evidence="2">The sequence shown here is derived from an EMBL/GenBank/DDBJ whole genome shotgun (WGS) entry which is preliminary data.</text>
</comment>
<dbReference type="PANTHER" id="PTHR46825:SF9">
    <property type="entry name" value="BETA-LACTAMASE-RELATED DOMAIN-CONTAINING PROTEIN"/>
    <property type="match status" value="1"/>
</dbReference>
<dbReference type="PANTHER" id="PTHR46825">
    <property type="entry name" value="D-ALANYL-D-ALANINE-CARBOXYPEPTIDASE/ENDOPEPTIDASE AMPH"/>
    <property type="match status" value="1"/>
</dbReference>
<dbReference type="Proteomes" id="UP001596044">
    <property type="component" value="Unassembled WGS sequence"/>
</dbReference>
<evidence type="ECO:0000313" key="2">
    <source>
        <dbReference type="EMBL" id="MFC5449914.1"/>
    </source>
</evidence>
<dbReference type="Gene3D" id="3.40.710.10">
    <property type="entry name" value="DD-peptidase/beta-lactamase superfamily"/>
    <property type="match status" value="1"/>
</dbReference>
<organism evidence="2 3">
    <name type="scientific">Paenibacillus aestuarii</name>
    <dbReference type="NCBI Taxonomy" id="516965"/>
    <lineage>
        <taxon>Bacteria</taxon>
        <taxon>Bacillati</taxon>
        <taxon>Bacillota</taxon>
        <taxon>Bacilli</taxon>
        <taxon>Bacillales</taxon>
        <taxon>Paenibacillaceae</taxon>
        <taxon>Paenibacillus</taxon>
    </lineage>
</organism>
<protein>
    <submittedName>
        <fullName evidence="2">Serine hydrolase domain-containing protein</fullName>
        <ecNumber evidence="2">3.-.-.-</ecNumber>
    </submittedName>
</protein>
<sequence length="472" mass="52438">MSPDAGKQLYIEHARKVAEESLVPGAAVGLTKEGLLTFTHGFGFRDLEKQFMMTPDTVCGIGSITKSLTCAAIMQLQEAGKLSVHDPVIKYIPEFRLKDGKHVGKMTIHHFMTHSAGLPPLPSLIPAMKNSLNQDPHAAETVYGQLKQSVDHEIHSYQQLIDYIANLDFELLGAPGEQFSYSNDCFALLGLIIERIAGVVYEDYVTQHLLIPAGMNNSFFSLDKLTKQNNVAMLFGMRVKDGNKEVYPSPIWWDAPSMRAAGFMKSTVKDMLKYADIYRTGGLVGKQRILSEVSVKMMLTPYIPCEYGQYYGYGLMITPNYHGTTLVEHGGSIKGAQAHLSIIPERGLTGVALTNMQGAPAAALLSSAFNIFEGRNVHASHMNLPNMQLDADQLSEYAGKYGSSEGTEIQIQLMENKLMLFMESQCCPIQVVEKDLFSFSMRGMNLTLHFIRNDRNLISRVTFGYRQITKLL</sequence>
<reference evidence="3" key="1">
    <citation type="journal article" date="2019" name="Int. J. Syst. Evol. Microbiol.">
        <title>The Global Catalogue of Microorganisms (GCM) 10K type strain sequencing project: providing services to taxonomists for standard genome sequencing and annotation.</title>
        <authorList>
            <consortium name="The Broad Institute Genomics Platform"/>
            <consortium name="The Broad Institute Genome Sequencing Center for Infectious Disease"/>
            <person name="Wu L."/>
            <person name="Ma J."/>
        </authorList>
    </citation>
    <scope>NUCLEOTIDE SEQUENCE [LARGE SCALE GENOMIC DNA]</scope>
    <source>
        <strain evidence="3">KACC 11904</strain>
    </source>
</reference>
<gene>
    <name evidence="2" type="ORF">ACFPOG_16815</name>
</gene>
<keyword evidence="2" id="KW-0378">Hydrolase</keyword>
<feature type="domain" description="Beta-lactamase-related" evidence="1">
    <location>
        <begin position="20"/>
        <end position="359"/>
    </location>
</feature>
<dbReference type="EC" id="3.-.-.-" evidence="2"/>
<dbReference type="RefSeq" id="WP_270884903.1">
    <property type="nucleotide sequence ID" value="NZ_JAQFVF010000080.1"/>
</dbReference>
<keyword evidence="3" id="KW-1185">Reference proteome</keyword>
<dbReference type="GO" id="GO:0016787">
    <property type="term" value="F:hydrolase activity"/>
    <property type="evidence" value="ECO:0007669"/>
    <property type="project" value="UniProtKB-KW"/>
</dbReference>
<dbReference type="InterPro" id="IPR001466">
    <property type="entry name" value="Beta-lactam-related"/>
</dbReference>
<evidence type="ECO:0000259" key="1">
    <source>
        <dbReference type="Pfam" id="PF00144"/>
    </source>
</evidence>
<evidence type="ECO:0000313" key="3">
    <source>
        <dbReference type="Proteomes" id="UP001596044"/>
    </source>
</evidence>
<dbReference type="SUPFAM" id="SSF56601">
    <property type="entry name" value="beta-lactamase/transpeptidase-like"/>
    <property type="match status" value="1"/>
</dbReference>